<sequence length="388" mass="44299">MGFFFLAVGSAGIRPCIAPFGAEQFDEQDPKQKKQLESFFSWYYFSLVVSVLITVTALVYVQDNVGSNWGFGVPAVCMLVSLVVFSMGASLYRRKPPMGSPFAQLAHVMVAAIRKRNLELPSDSNMLYELRDKELGIAGGTKLLHTQHFRFLDKAAIITESDSPEETPKVGRWLLCTVHEVEQLKSVLQMLPLFSSGILFFASNAQHGTFWVQQARTLDRNIGHGFLIPPGSMGFFNNITMVLYMDSNLRQNTSTFCQAHHWPGYQFPATHWNWLILFHHRNGCSSLLRDETSSRCTQCWAPRSPTQHHTHLSIHSHSSIHPRRVGRGICEHWILRILLRSDSGEYAQHGYRHLLDDECCRQLFFLLSRLLREQGYSSPWRLGCRQPQ</sequence>
<evidence type="ECO:0000313" key="2">
    <source>
        <dbReference type="Proteomes" id="UP001162992"/>
    </source>
</evidence>
<evidence type="ECO:0000313" key="1">
    <source>
        <dbReference type="EMBL" id="KAJ7545609.1"/>
    </source>
</evidence>
<dbReference type="Proteomes" id="UP001162992">
    <property type="component" value="Chromosome 8"/>
</dbReference>
<protein>
    <submittedName>
        <fullName evidence="1">Uncharacterized protein</fullName>
    </submittedName>
</protein>
<comment type="caution">
    <text evidence="1">The sequence shown here is derived from an EMBL/GenBank/DDBJ whole genome shotgun (WGS) entry which is preliminary data.</text>
</comment>
<keyword evidence="2" id="KW-1185">Reference proteome</keyword>
<dbReference type="EMBL" id="CM055099">
    <property type="protein sequence ID" value="KAJ7545609.1"/>
    <property type="molecule type" value="Genomic_DNA"/>
</dbReference>
<name>A0ACC2CU79_DIPCM</name>
<gene>
    <name evidence="1" type="ORF">O6H91_08G003500</name>
</gene>
<organism evidence="1 2">
    <name type="scientific">Diphasiastrum complanatum</name>
    <name type="common">Issler's clubmoss</name>
    <name type="synonym">Lycopodium complanatum</name>
    <dbReference type="NCBI Taxonomy" id="34168"/>
    <lineage>
        <taxon>Eukaryota</taxon>
        <taxon>Viridiplantae</taxon>
        <taxon>Streptophyta</taxon>
        <taxon>Embryophyta</taxon>
        <taxon>Tracheophyta</taxon>
        <taxon>Lycopodiopsida</taxon>
        <taxon>Lycopodiales</taxon>
        <taxon>Lycopodiaceae</taxon>
        <taxon>Lycopodioideae</taxon>
        <taxon>Diphasiastrum</taxon>
    </lineage>
</organism>
<accession>A0ACC2CU79</accession>
<proteinExistence type="predicted"/>
<reference evidence="2" key="1">
    <citation type="journal article" date="2024" name="Proc. Natl. Acad. Sci. U.S.A.">
        <title>Extraordinary preservation of gene collinearity over three hundred million years revealed in homosporous lycophytes.</title>
        <authorList>
            <person name="Li C."/>
            <person name="Wickell D."/>
            <person name="Kuo L.Y."/>
            <person name="Chen X."/>
            <person name="Nie B."/>
            <person name="Liao X."/>
            <person name="Peng D."/>
            <person name="Ji J."/>
            <person name="Jenkins J."/>
            <person name="Williams M."/>
            <person name="Shu S."/>
            <person name="Plott C."/>
            <person name="Barry K."/>
            <person name="Rajasekar S."/>
            <person name="Grimwood J."/>
            <person name="Han X."/>
            <person name="Sun S."/>
            <person name="Hou Z."/>
            <person name="He W."/>
            <person name="Dai G."/>
            <person name="Sun C."/>
            <person name="Schmutz J."/>
            <person name="Leebens-Mack J.H."/>
            <person name="Li F.W."/>
            <person name="Wang L."/>
        </authorList>
    </citation>
    <scope>NUCLEOTIDE SEQUENCE [LARGE SCALE GENOMIC DNA]</scope>
    <source>
        <strain evidence="2">cv. PW_Plant_1</strain>
    </source>
</reference>